<organism evidence="3 4">
    <name type="scientific">Oceanobacillus kimchii</name>
    <dbReference type="NCBI Taxonomy" id="746691"/>
    <lineage>
        <taxon>Bacteria</taxon>
        <taxon>Bacillati</taxon>
        <taxon>Bacillota</taxon>
        <taxon>Bacilli</taxon>
        <taxon>Bacillales</taxon>
        <taxon>Bacillaceae</taxon>
        <taxon>Oceanobacillus</taxon>
    </lineage>
</organism>
<name>A0ABQ5TE23_9BACI</name>
<feature type="transmembrane region" description="Helical" evidence="2">
    <location>
        <begin position="5"/>
        <end position="25"/>
    </location>
</feature>
<keyword evidence="2" id="KW-0472">Membrane</keyword>
<feature type="region of interest" description="Disordered" evidence="1">
    <location>
        <begin position="34"/>
        <end position="90"/>
    </location>
</feature>
<evidence type="ECO:0000313" key="4">
    <source>
        <dbReference type="Proteomes" id="UP001275436"/>
    </source>
</evidence>
<sequence length="226" mass="26166">MEKRILYKFTFLIIIALLIIVMYVWKWTTDEEEPQSPEDLFDESQHETEQPPVLQQKKIDEVLEDKSDSNTEDETQNGVGDNENQQTTEDQHETAYLDQFGDEAVTNAKEQAKQGLALYLLQIPEWDKWQGVVTASFLKKIKQNVPTMKEANMERRLESIELFASDASKEDHMVFGAFASWDVTSNGRVTNQRTQLFYLTMVQQDDQWLVNNMVSPDEGMEGEKDS</sequence>
<accession>A0ABQ5TE23</accession>
<comment type="caution">
    <text evidence="3">The sequence shown here is derived from an EMBL/GenBank/DDBJ whole genome shotgun (WGS) entry which is preliminary data.</text>
</comment>
<feature type="compositionally biased region" description="Basic and acidic residues" evidence="1">
    <location>
        <begin position="57"/>
        <end position="69"/>
    </location>
</feature>
<evidence type="ECO:0000256" key="2">
    <source>
        <dbReference type="SAM" id="Phobius"/>
    </source>
</evidence>
<dbReference type="Proteomes" id="UP001275436">
    <property type="component" value="Unassembled WGS sequence"/>
</dbReference>
<keyword evidence="4" id="KW-1185">Reference proteome</keyword>
<dbReference type="EMBL" id="BSKO01000001">
    <property type="protein sequence ID" value="GLO65049.1"/>
    <property type="molecule type" value="Genomic_DNA"/>
</dbReference>
<proteinExistence type="predicted"/>
<keyword evidence="2" id="KW-1133">Transmembrane helix</keyword>
<reference evidence="3 4" key="1">
    <citation type="submission" date="2023-02" db="EMBL/GenBank/DDBJ databases">
        <title>Oceanobacillus kimchii IFOP_LL358 isolated form Alexandrium catenella lab strain.</title>
        <authorList>
            <person name="Gajardo G."/>
            <person name="Ueki S."/>
            <person name="Maruyama F."/>
        </authorList>
    </citation>
    <scope>NUCLEOTIDE SEQUENCE [LARGE SCALE GENOMIC DNA]</scope>
    <source>
        <strain evidence="3 4">IFOP_LL358</strain>
    </source>
</reference>
<protein>
    <recommendedName>
        <fullName evidence="5">DUF1510 family protein</fullName>
    </recommendedName>
</protein>
<dbReference type="RefSeq" id="WP_272033177.1">
    <property type="nucleotide sequence ID" value="NZ_BSKO01000001.1"/>
</dbReference>
<evidence type="ECO:0000256" key="1">
    <source>
        <dbReference type="SAM" id="MobiDB-lite"/>
    </source>
</evidence>
<evidence type="ECO:0008006" key="5">
    <source>
        <dbReference type="Google" id="ProtNLM"/>
    </source>
</evidence>
<keyword evidence="2" id="KW-0812">Transmembrane</keyword>
<feature type="compositionally biased region" description="Polar residues" evidence="1">
    <location>
        <begin position="76"/>
        <end position="88"/>
    </location>
</feature>
<gene>
    <name evidence="3" type="ORF">MACH08_08330</name>
</gene>
<evidence type="ECO:0000313" key="3">
    <source>
        <dbReference type="EMBL" id="GLO65049.1"/>
    </source>
</evidence>